<evidence type="ECO:0000256" key="1">
    <source>
        <dbReference type="ARBA" id="ARBA00025757"/>
    </source>
</evidence>
<dbReference type="InterPro" id="IPR045291">
    <property type="entry name" value="Complex1_LYR_LYRM9"/>
</dbReference>
<name>A0A388KCU5_CHABU</name>
<reference evidence="3 4" key="1">
    <citation type="journal article" date="2018" name="Cell">
        <title>The Chara Genome: Secondary Complexity and Implications for Plant Terrestrialization.</title>
        <authorList>
            <person name="Nishiyama T."/>
            <person name="Sakayama H."/>
            <person name="Vries J.D."/>
            <person name="Buschmann H."/>
            <person name="Saint-Marcoux D."/>
            <person name="Ullrich K.K."/>
            <person name="Haas F.B."/>
            <person name="Vanderstraeten L."/>
            <person name="Becker D."/>
            <person name="Lang D."/>
            <person name="Vosolsobe S."/>
            <person name="Rombauts S."/>
            <person name="Wilhelmsson P.K.I."/>
            <person name="Janitza P."/>
            <person name="Kern R."/>
            <person name="Heyl A."/>
            <person name="Rumpler F."/>
            <person name="Villalobos L.I.A.C."/>
            <person name="Clay J.M."/>
            <person name="Skokan R."/>
            <person name="Toyoda A."/>
            <person name="Suzuki Y."/>
            <person name="Kagoshima H."/>
            <person name="Schijlen E."/>
            <person name="Tajeshwar N."/>
            <person name="Catarino B."/>
            <person name="Hetherington A.J."/>
            <person name="Saltykova A."/>
            <person name="Bonnot C."/>
            <person name="Breuninger H."/>
            <person name="Symeonidi A."/>
            <person name="Radhakrishnan G.V."/>
            <person name="Van Nieuwerburgh F."/>
            <person name="Deforce D."/>
            <person name="Chang C."/>
            <person name="Karol K.G."/>
            <person name="Hedrich R."/>
            <person name="Ulvskov P."/>
            <person name="Glockner G."/>
            <person name="Delwiche C.F."/>
            <person name="Petrasek J."/>
            <person name="Van de Peer Y."/>
            <person name="Friml J."/>
            <person name="Beilby M."/>
            <person name="Dolan L."/>
            <person name="Kohara Y."/>
            <person name="Sugano S."/>
            <person name="Fujiyama A."/>
            <person name="Delaux P.-M."/>
            <person name="Quint M."/>
            <person name="TheiBen G."/>
            <person name="Hagemann M."/>
            <person name="Harholt J."/>
            <person name="Dunand C."/>
            <person name="Zachgo S."/>
            <person name="Langdale J."/>
            <person name="Maumus F."/>
            <person name="Straeten D.V.D."/>
            <person name="Gould S.B."/>
            <person name="Rensing S.A."/>
        </authorList>
    </citation>
    <scope>NUCLEOTIDE SEQUENCE [LARGE SCALE GENOMIC DNA]</scope>
    <source>
        <strain evidence="3 4">S276</strain>
    </source>
</reference>
<dbReference type="OMA" id="SLWVLHK"/>
<comment type="similarity">
    <text evidence="1">Belongs to the complex I LYR family. LYRM9 subfamily.</text>
</comment>
<feature type="domain" description="Complex 1 LYR protein" evidence="2">
    <location>
        <begin position="3"/>
        <end position="55"/>
    </location>
</feature>
<comment type="caution">
    <text evidence="3">The sequence shown here is derived from an EMBL/GenBank/DDBJ whole genome shotgun (WGS) entry which is preliminary data.</text>
</comment>
<keyword evidence="4" id="KW-1185">Reference proteome</keyword>
<dbReference type="InterPro" id="IPR008011">
    <property type="entry name" value="Complex1_LYR_dom"/>
</dbReference>
<dbReference type="Proteomes" id="UP000265515">
    <property type="component" value="Unassembled WGS sequence"/>
</dbReference>
<dbReference type="CDD" id="cd20269">
    <property type="entry name" value="Complex1_LYR_LYRM9"/>
    <property type="match status" value="1"/>
</dbReference>
<evidence type="ECO:0000259" key="2">
    <source>
        <dbReference type="Pfam" id="PF05347"/>
    </source>
</evidence>
<gene>
    <name evidence="3" type="ORF">CBR_g972</name>
</gene>
<evidence type="ECO:0000313" key="4">
    <source>
        <dbReference type="Proteomes" id="UP000265515"/>
    </source>
</evidence>
<accession>A0A388KCU5</accession>
<proteinExistence type="inferred from homology"/>
<dbReference type="OrthoDB" id="190541at2759"/>
<dbReference type="Gramene" id="GBG67851">
    <property type="protein sequence ID" value="GBG67851"/>
    <property type="gene ID" value="CBR_g972"/>
</dbReference>
<protein>
    <recommendedName>
        <fullName evidence="2">Complex 1 LYR protein domain-containing protein</fullName>
    </recommendedName>
</protein>
<dbReference type="PANTHER" id="PTHR36758:SF1">
    <property type="entry name" value="OS01G0342800 PROTEIN"/>
    <property type="match status" value="1"/>
</dbReference>
<dbReference type="Pfam" id="PF05347">
    <property type="entry name" value="Complex1_LYR"/>
    <property type="match status" value="1"/>
</dbReference>
<sequence length="85" mass="9932">MKPALQLYRRIIRVSRRLPEDAVNYYRQYAKENFVTFMDESDPDRILDLIKRGVDHTKWVLRKYEIDGQAAADLEGFLGANVANS</sequence>
<organism evidence="3 4">
    <name type="scientific">Chara braunii</name>
    <name type="common">Braun's stonewort</name>
    <dbReference type="NCBI Taxonomy" id="69332"/>
    <lineage>
        <taxon>Eukaryota</taxon>
        <taxon>Viridiplantae</taxon>
        <taxon>Streptophyta</taxon>
        <taxon>Charophyceae</taxon>
        <taxon>Charales</taxon>
        <taxon>Characeae</taxon>
        <taxon>Chara</taxon>
    </lineage>
</organism>
<dbReference type="PANTHER" id="PTHR36758">
    <property type="entry name" value="OS01G0342800 PROTEIN"/>
    <property type="match status" value="1"/>
</dbReference>
<evidence type="ECO:0000313" key="3">
    <source>
        <dbReference type="EMBL" id="GBG67851.1"/>
    </source>
</evidence>
<dbReference type="EMBL" id="BFEA01000093">
    <property type="protein sequence ID" value="GBG67851.1"/>
    <property type="molecule type" value="Genomic_DNA"/>
</dbReference>
<dbReference type="AlphaFoldDB" id="A0A388KCU5"/>